<gene>
    <name evidence="3" type="ORF">FOZ62_002574</name>
</gene>
<dbReference type="InterPro" id="IPR001584">
    <property type="entry name" value="Integrase_cat-core"/>
</dbReference>
<dbReference type="PANTHER" id="PTHR37984:SF5">
    <property type="entry name" value="PROTEIN NYNRIN-LIKE"/>
    <property type="match status" value="1"/>
</dbReference>
<dbReference type="GO" id="GO:0015074">
    <property type="term" value="P:DNA integration"/>
    <property type="evidence" value="ECO:0007669"/>
    <property type="project" value="InterPro"/>
</dbReference>
<dbReference type="InterPro" id="IPR050951">
    <property type="entry name" value="Retrovirus_Pol_polyprotein"/>
</dbReference>
<feature type="compositionally biased region" description="Basic and acidic residues" evidence="1">
    <location>
        <begin position="449"/>
        <end position="458"/>
    </location>
</feature>
<dbReference type="InterPro" id="IPR036397">
    <property type="entry name" value="RNaseH_sf"/>
</dbReference>
<dbReference type="InterPro" id="IPR012337">
    <property type="entry name" value="RNaseH-like_sf"/>
</dbReference>
<feature type="compositionally biased region" description="Polar residues" evidence="1">
    <location>
        <begin position="500"/>
        <end position="515"/>
    </location>
</feature>
<dbReference type="Gene3D" id="3.30.420.10">
    <property type="entry name" value="Ribonuclease H-like superfamily/Ribonuclease H"/>
    <property type="match status" value="1"/>
</dbReference>
<dbReference type="AlphaFoldDB" id="A0A7J6PQI6"/>
<dbReference type="GO" id="GO:0003676">
    <property type="term" value="F:nucleic acid binding"/>
    <property type="evidence" value="ECO:0007669"/>
    <property type="project" value="InterPro"/>
</dbReference>
<dbReference type="PROSITE" id="PS50994">
    <property type="entry name" value="INTEGRASE"/>
    <property type="match status" value="1"/>
</dbReference>
<organism evidence="3 4">
    <name type="scientific">Perkinsus olseni</name>
    <name type="common">Perkinsus atlanticus</name>
    <dbReference type="NCBI Taxonomy" id="32597"/>
    <lineage>
        <taxon>Eukaryota</taxon>
        <taxon>Sar</taxon>
        <taxon>Alveolata</taxon>
        <taxon>Perkinsozoa</taxon>
        <taxon>Perkinsea</taxon>
        <taxon>Perkinsida</taxon>
        <taxon>Perkinsidae</taxon>
        <taxon>Perkinsus</taxon>
    </lineage>
</organism>
<reference evidence="3 4" key="1">
    <citation type="submission" date="2020-04" db="EMBL/GenBank/DDBJ databases">
        <title>Perkinsus olseni comparative genomics.</title>
        <authorList>
            <person name="Bogema D.R."/>
        </authorList>
    </citation>
    <scope>NUCLEOTIDE SEQUENCE [LARGE SCALE GENOMIC DNA]</scope>
    <source>
        <strain evidence="3">ATCC PRA-205</strain>
    </source>
</reference>
<evidence type="ECO:0000259" key="2">
    <source>
        <dbReference type="PROSITE" id="PS50994"/>
    </source>
</evidence>
<evidence type="ECO:0000313" key="3">
    <source>
        <dbReference type="EMBL" id="KAF4697851.1"/>
    </source>
</evidence>
<evidence type="ECO:0000313" key="4">
    <source>
        <dbReference type="Proteomes" id="UP000574390"/>
    </source>
</evidence>
<dbReference type="Proteomes" id="UP000574390">
    <property type="component" value="Unassembled WGS sequence"/>
</dbReference>
<feature type="compositionally biased region" description="Low complexity" evidence="1">
    <location>
        <begin position="459"/>
        <end position="471"/>
    </location>
</feature>
<dbReference type="PANTHER" id="PTHR37984">
    <property type="entry name" value="PROTEIN CBG26694"/>
    <property type="match status" value="1"/>
</dbReference>
<dbReference type="SUPFAM" id="SSF53098">
    <property type="entry name" value="Ribonuclease H-like"/>
    <property type="match status" value="1"/>
</dbReference>
<dbReference type="EMBL" id="JABANM010035540">
    <property type="protein sequence ID" value="KAF4697851.1"/>
    <property type="molecule type" value="Genomic_DNA"/>
</dbReference>
<comment type="caution">
    <text evidence="3">The sequence shown here is derived from an EMBL/GenBank/DDBJ whole genome shotgun (WGS) entry which is preliminary data.</text>
</comment>
<feature type="region of interest" description="Disordered" evidence="1">
    <location>
        <begin position="434"/>
        <end position="515"/>
    </location>
</feature>
<feature type="domain" description="Integrase catalytic" evidence="2">
    <location>
        <begin position="51"/>
        <end position="225"/>
    </location>
</feature>
<sequence length="634" mass="70213">MATWELSELIRITIGSCIPCLKARATRQHNYLVTQVQTLLTECLWQLVGVDVAGPYGRTSASASSSNNTTPTSDSDKDHYILLIHDYVSGFTVARPMRNSKATTVAGVLDSVFLEHGSPAVLLTDHDRSILSSKAVRTILARHGTRHYILPAYSYQLGFWERAHKDFVEVTRALQASRPITGPDASTSIVENAYIADYLVAVRAYNHTPRLWANVSPFQLHYGYSGRLPGQHPEMDSSIDWDTLNLRYSTTDIVDFVHKNVPLLTDAKEDMKTTLGEYLELWRIKQQHHLQRYASDHPNDYEPKLFDLVFVTKRADTSIGNHLQTHWSGPYTIVQLQGSSMVKAIQGILLEGIGGVEAGEDETTAVVPLIYGASESFSLKNVTHAAALQEVVLNYYQRSQRAYLDSDGTLRTMKLTTTSQPDDALRVARARDATALQHMRQPSPSALRSGDETSRDSATEAVASESSAQLQAEEELHDRQEEGQPDSPTIWATPSPGATDGQSQQGDELSTTSHPAVSTKLRDYFGSSRRPLFGKFMEVIPSLGSVVISTTSPHIGLASVIDDAVGDDYIRLQALDVVVENGMVTTPQLTSIDDYVALYDTVIYVRPSASTWTRTRGRQLQELMTKIQELLQDD</sequence>
<proteinExistence type="predicted"/>
<protein>
    <recommendedName>
        <fullName evidence="2">Integrase catalytic domain-containing protein</fullName>
    </recommendedName>
</protein>
<accession>A0A7J6PQI6</accession>
<name>A0A7J6PQI6_PEROL</name>
<evidence type="ECO:0000256" key="1">
    <source>
        <dbReference type="SAM" id="MobiDB-lite"/>
    </source>
</evidence>